<keyword evidence="3" id="KW-1185">Reference proteome</keyword>
<name>A0A4Q9QBM8_9APHY</name>
<sequence length="211" mass="23361">MIVSAPWAEGGGVMGEGEGEKNTNRLETTRAADVVLYSGSINMSLRRQDQKLHGSHTYAAELISSVLSPAISIRQEHLSLTTMAASRKSASRSGLVPATEFLSPVRRVSGEHTYVSREEGDIHKDGANLRRSIVDLACLFVPGGSGRQGKKRHRTFLAVSLVEMYPNPWLRLPSPRQQSYLSGLVQTAWAASGPYQIRMRLRRSWFAGRRR</sequence>
<dbReference type="EMBL" id="ML145085">
    <property type="protein sequence ID" value="TBU65069.1"/>
    <property type="molecule type" value="Genomic_DNA"/>
</dbReference>
<proteinExistence type="predicted"/>
<evidence type="ECO:0000256" key="1">
    <source>
        <dbReference type="SAM" id="MobiDB-lite"/>
    </source>
</evidence>
<accession>A0A4Q9QBM8</accession>
<protein>
    <submittedName>
        <fullName evidence="2">Uncharacterized protein</fullName>
    </submittedName>
</protein>
<evidence type="ECO:0000313" key="2">
    <source>
        <dbReference type="EMBL" id="TBU65069.1"/>
    </source>
</evidence>
<evidence type="ECO:0000313" key="3">
    <source>
        <dbReference type="Proteomes" id="UP000292082"/>
    </source>
</evidence>
<dbReference type="AlphaFoldDB" id="A0A4Q9QBM8"/>
<reference evidence="2 3" key="1">
    <citation type="submission" date="2019-01" db="EMBL/GenBank/DDBJ databases">
        <title>Draft genome sequences of three monokaryotic isolates of the white-rot basidiomycete fungus Dichomitus squalens.</title>
        <authorList>
            <consortium name="DOE Joint Genome Institute"/>
            <person name="Lopez S.C."/>
            <person name="Andreopoulos B."/>
            <person name="Pangilinan J."/>
            <person name="Lipzen A."/>
            <person name="Riley R."/>
            <person name="Ahrendt S."/>
            <person name="Ng V."/>
            <person name="Barry K."/>
            <person name="Daum C."/>
            <person name="Grigoriev I.V."/>
            <person name="Hilden K.S."/>
            <person name="Makela M.R."/>
            <person name="de Vries R.P."/>
        </authorList>
    </citation>
    <scope>NUCLEOTIDE SEQUENCE [LARGE SCALE GENOMIC DNA]</scope>
    <source>
        <strain evidence="2 3">CBS 464.89</strain>
    </source>
</reference>
<dbReference type="Proteomes" id="UP000292082">
    <property type="component" value="Unassembled WGS sequence"/>
</dbReference>
<gene>
    <name evidence="2" type="ORF">BD310DRAFT_299597</name>
</gene>
<organism evidence="2 3">
    <name type="scientific">Dichomitus squalens</name>
    <dbReference type="NCBI Taxonomy" id="114155"/>
    <lineage>
        <taxon>Eukaryota</taxon>
        <taxon>Fungi</taxon>
        <taxon>Dikarya</taxon>
        <taxon>Basidiomycota</taxon>
        <taxon>Agaricomycotina</taxon>
        <taxon>Agaricomycetes</taxon>
        <taxon>Polyporales</taxon>
        <taxon>Polyporaceae</taxon>
        <taxon>Dichomitus</taxon>
    </lineage>
</organism>
<feature type="region of interest" description="Disordered" evidence="1">
    <location>
        <begin position="1"/>
        <end position="22"/>
    </location>
</feature>